<gene>
    <name evidence="2" type="ORF">UFOPK1857_00177</name>
</gene>
<name>A0A6J6H6V8_9ZZZZ</name>
<feature type="transmembrane region" description="Helical" evidence="1">
    <location>
        <begin position="28"/>
        <end position="52"/>
    </location>
</feature>
<dbReference type="AlphaFoldDB" id="A0A6J6H6V8"/>
<proteinExistence type="predicted"/>
<keyword evidence="1" id="KW-0812">Transmembrane</keyword>
<keyword evidence="1" id="KW-0472">Membrane</keyword>
<evidence type="ECO:0000313" key="2">
    <source>
        <dbReference type="EMBL" id="CAB4606994.1"/>
    </source>
</evidence>
<accession>A0A6J6H6V8</accession>
<dbReference type="EMBL" id="CAEZUU010000019">
    <property type="protein sequence ID" value="CAB4606994.1"/>
    <property type="molecule type" value="Genomic_DNA"/>
</dbReference>
<organism evidence="2">
    <name type="scientific">freshwater metagenome</name>
    <dbReference type="NCBI Taxonomy" id="449393"/>
    <lineage>
        <taxon>unclassified sequences</taxon>
        <taxon>metagenomes</taxon>
        <taxon>ecological metagenomes</taxon>
    </lineage>
</organism>
<sequence length="211" mass="22116">MSNSRHDPRNRQRPAAPRKKSVYLRRRIIALAVLVALVAIVWNLIAGAVGLVQNMFGGNNPAPAGSSVAAGAACTTESILLEPVVADAGGGTKAAFDTGINPFFGYKITNIGTKDCTIDLGAKDTYFRVTSGTETIWDSANCDRTALVSNVVTLKPNETMSSAMSDWYRVKSSSTGCGADQTPVKAGGASYHLSVEVGGAVSKETSQFVLN</sequence>
<protein>
    <submittedName>
        <fullName evidence="2">Unannotated protein</fullName>
    </submittedName>
</protein>
<reference evidence="2" key="1">
    <citation type="submission" date="2020-05" db="EMBL/GenBank/DDBJ databases">
        <authorList>
            <person name="Chiriac C."/>
            <person name="Salcher M."/>
            <person name="Ghai R."/>
            <person name="Kavagutti S V."/>
        </authorList>
    </citation>
    <scope>NUCLEOTIDE SEQUENCE</scope>
</reference>
<keyword evidence="1" id="KW-1133">Transmembrane helix</keyword>
<evidence type="ECO:0000256" key="1">
    <source>
        <dbReference type="SAM" id="Phobius"/>
    </source>
</evidence>